<sequence>MMALLCSIFGHKPDRGHARHDGRDYWTSCRRCNGQLIRDVDGWRAGTAAEISFHDSLRGDRDEQRAAAGLG</sequence>
<evidence type="ECO:0000313" key="1">
    <source>
        <dbReference type="EMBL" id="AHE56154.1"/>
    </source>
</evidence>
<evidence type="ECO:0000313" key="2">
    <source>
        <dbReference type="Proteomes" id="UP000018851"/>
    </source>
</evidence>
<dbReference type="KEGG" id="ssan:NX02_22680"/>
<dbReference type="AlphaFoldDB" id="W0AE42"/>
<dbReference type="HOGENOM" id="CLU_183825_0_0_5"/>
<dbReference type="Proteomes" id="UP000018851">
    <property type="component" value="Chromosome"/>
</dbReference>
<keyword evidence="2" id="KW-1185">Reference proteome</keyword>
<proteinExistence type="predicted"/>
<dbReference type="STRING" id="1123269.NX02_22680"/>
<gene>
    <name evidence="1" type="ORF">NX02_22680</name>
</gene>
<accession>W0AE42</accession>
<reference evidence="1 2" key="1">
    <citation type="submission" date="2013-07" db="EMBL/GenBank/DDBJ databases">
        <title>Completed genome of Sphingomonas sanxanigenens NX02.</title>
        <authorList>
            <person name="Ma T."/>
            <person name="Huang H."/>
            <person name="Wu M."/>
            <person name="Li X."/>
            <person name="Li G."/>
        </authorList>
    </citation>
    <scope>NUCLEOTIDE SEQUENCE [LARGE SCALE GENOMIC DNA]</scope>
    <source>
        <strain evidence="1 2">NX02</strain>
    </source>
</reference>
<dbReference type="InterPro" id="IPR012455">
    <property type="entry name" value="DUF1660"/>
</dbReference>
<dbReference type="Pfam" id="PF07874">
    <property type="entry name" value="DUF1660"/>
    <property type="match status" value="1"/>
</dbReference>
<dbReference type="PATRIC" id="fig|1123269.5.peg.4435"/>
<protein>
    <submittedName>
        <fullName evidence="1">Uncharacterized protein</fullName>
    </submittedName>
</protein>
<organism evidence="1 2">
    <name type="scientific">Sphingomonas sanxanigenens DSM 19645 = NX02</name>
    <dbReference type="NCBI Taxonomy" id="1123269"/>
    <lineage>
        <taxon>Bacteria</taxon>
        <taxon>Pseudomonadati</taxon>
        <taxon>Pseudomonadota</taxon>
        <taxon>Alphaproteobacteria</taxon>
        <taxon>Sphingomonadales</taxon>
        <taxon>Sphingomonadaceae</taxon>
        <taxon>Sphingomonas</taxon>
    </lineage>
</organism>
<dbReference type="EMBL" id="CP006644">
    <property type="protein sequence ID" value="AHE56154.1"/>
    <property type="molecule type" value="Genomic_DNA"/>
</dbReference>
<name>W0AE42_9SPHN</name>